<evidence type="ECO:0000259" key="6">
    <source>
        <dbReference type="PROSITE" id="PS51330"/>
    </source>
</evidence>
<dbReference type="Proteomes" id="UP000832072">
    <property type="component" value="Segment"/>
</dbReference>
<proteinExistence type="predicted"/>
<reference evidence="7 8" key="1">
    <citation type="submission" date="2022-02" db="EMBL/GenBank/DDBJ databases">
        <authorList>
            <person name="Tian F."/>
            <person name="Li J."/>
            <person name="Li F."/>
            <person name="Tong Y."/>
        </authorList>
    </citation>
    <scope>NUCLEOTIDE SEQUENCE [LARGE SCALE GENOMIC DNA]</scope>
</reference>
<evidence type="ECO:0000313" key="7">
    <source>
        <dbReference type="EMBL" id="UNY47056.1"/>
    </source>
</evidence>
<evidence type="ECO:0000256" key="5">
    <source>
        <dbReference type="ARBA" id="ARBA00023002"/>
    </source>
</evidence>
<name>A0AAE9GBL4_9CAUD</name>
<dbReference type="InterPro" id="IPR024072">
    <property type="entry name" value="DHFR-like_dom_sf"/>
</dbReference>
<dbReference type="EC" id="1.5.1.3" evidence="2"/>
<dbReference type="Gene3D" id="3.40.430.10">
    <property type="entry name" value="Dihydrofolate Reductase, subunit A"/>
    <property type="match status" value="1"/>
</dbReference>
<keyword evidence="5" id="KW-0560">Oxidoreductase</keyword>
<feature type="domain" description="DHFR" evidence="6">
    <location>
        <begin position="1"/>
        <end position="177"/>
    </location>
</feature>
<keyword evidence="3" id="KW-0554">One-carbon metabolism</keyword>
<gene>
    <name evidence="7" type="ORF">EHEKIMEA_00174</name>
</gene>
<dbReference type="InterPro" id="IPR012259">
    <property type="entry name" value="DHFR"/>
</dbReference>
<dbReference type="GO" id="GO:0046452">
    <property type="term" value="P:dihydrofolate metabolic process"/>
    <property type="evidence" value="ECO:0007669"/>
    <property type="project" value="TreeGrafter"/>
</dbReference>
<dbReference type="GO" id="GO:0004146">
    <property type="term" value="F:dihydrofolate reductase activity"/>
    <property type="evidence" value="ECO:0007669"/>
    <property type="project" value="UniProtKB-EC"/>
</dbReference>
<evidence type="ECO:0000256" key="2">
    <source>
        <dbReference type="ARBA" id="ARBA00012856"/>
    </source>
</evidence>
<dbReference type="CDD" id="cd00209">
    <property type="entry name" value="DHFR"/>
    <property type="match status" value="1"/>
</dbReference>
<dbReference type="GO" id="GO:0050661">
    <property type="term" value="F:NADP binding"/>
    <property type="evidence" value="ECO:0007669"/>
    <property type="project" value="InterPro"/>
</dbReference>
<dbReference type="Pfam" id="PF00186">
    <property type="entry name" value="DHFR_1"/>
    <property type="match status" value="1"/>
</dbReference>
<dbReference type="PANTHER" id="PTHR48069">
    <property type="entry name" value="DIHYDROFOLATE REDUCTASE"/>
    <property type="match status" value="1"/>
</dbReference>
<evidence type="ECO:0000256" key="3">
    <source>
        <dbReference type="ARBA" id="ARBA00022563"/>
    </source>
</evidence>
<dbReference type="SUPFAM" id="SSF53597">
    <property type="entry name" value="Dihydrofolate reductase-like"/>
    <property type="match status" value="1"/>
</dbReference>
<organism evidence="7 8">
    <name type="scientific">Cronobacter phage LPCS28</name>
    <dbReference type="NCBI Taxonomy" id="2924885"/>
    <lineage>
        <taxon>Viruses</taxon>
        <taxon>Duplodnaviria</taxon>
        <taxon>Heunggongvirae</taxon>
        <taxon>Uroviricota</taxon>
        <taxon>Caudoviricetes</taxon>
        <taxon>Pantevenvirales</taxon>
        <taxon>Straboviridae</taxon>
        <taxon>Nanhuvirus</taxon>
        <taxon>Nanhuvirus LPCS28</taxon>
    </lineage>
</organism>
<dbReference type="GO" id="GO:0046655">
    <property type="term" value="P:folic acid metabolic process"/>
    <property type="evidence" value="ECO:0007669"/>
    <property type="project" value="TreeGrafter"/>
</dbReference>
<dbReference type="EMBL" id="OM638103">
    <property type="protein sequence ID" value="UNY47056.1"/>
    <property type="molecule type" value="Genomic_DNA"/>
</dbReference>
<evidence type="ECO:0000256" key="1">
    <source>
        <dbReference type="ARBA" id="ARBA00004903"/>
    </source>
</evidence>
<dbReference type="PANTHER" id="PTHR48069:SF3">
    <property type="entry name" value="DIHYDROFOLATE REDUCTASE"/>
    <property type="match status" value="1"/>
</dbReference>
<evidence type="ECO:0000313" key="8">
    <source>
        <dbReference type="Proteomes" id="UP000832072"/>
    </source>
</evidence>
<keyword evidence="8" id="KW-1185">Reference proteome</keyword>
<dbReference type="PRINTS" id="PR00070">
    <property type="entry name" value="DHFR"/>
</dbReference>
<dbReference type="GO" id="GO:0006730">
    <property type="term" value="P:one-carbon metabolic process"/>
    <property type="evidence" value="ECO:0007669"/>
    <property type="project" value="UniProtKB-KW"/>
</dbReference>
<accession>A0AAE9GBL4</accession>
<dbReference type="PROSITE" id="PS51330">
    <property type="entry name" value="DHFR_2"/>
    <property type="match status" value="1"/>
</dbReference>
<protein>
    <recommendedName>
        <fullName evidence="2">dihydrofolate reductase</fullName>
        <ecNumber evidence="2">1.5.1.3</ecNumber>
    </recommendedName>
</protein>
<dbReference type="GO" id="GO:0046654">
    <property type="term" value="P:tetrahydrofolate biosynthetic process"/>
    <property type="evidence" value="ECO:0007669"/>
    <property type="project" value="InterPro"/>
</dbReference>
<sequence>MIAVFATGTYFEFGNENKLPWGSCREDLQRFKQLTANKVLLMGAQTFRSLPSLLPNRVHVVLSNDSQVRCKNGDRPHYVYSGDFKRVIEEVKATVGNDIAVIGGPSIIVQAVQYGEIDFMHITTIGVQKEMEHDVQFDYRPLLHKFKLTDKIVTKYAKVHIQECPITITERIYAPIS</sequence>
<keyword evidence="4" id="KW-0521">NADP</keyword>
<dbReference type="InterPro" id="IPR001796">
    <property type="entry name" value="DHFR_dom"/>
</dbReference>
<comment type="pathway">
    <text evidence="1">Cofactor biosynthesis; tetrahydrofolate biosynthesis; 5,6,7,8-tetrahydrofolate from 7,8-dihydrofolate: step 1/1.</text>
</comment>
<evidence type="ECO:0000256" key="4">
    <source>
        <dbReference type="ARBA" id="ARBA00022857"/>
    </source>
</evidence>